<organism evidence="1 2">
    <name type="scientific">Daucus carota subsp. sativus</name>
    <name type="common">Carrot</name>
    <dbReference type="NCBI Taxonomy" id="79200"/>
    <lineage>
        <taxon>Eukaryota</taxon>
        <taxon>Viridiplantae</taxon>
        <taxon>Streptophyta</taxon>
        <taxon>Embryophyta</taxon>
        <taxon>Tracheophyta</taxon>
        <taxon>Spermatophyta</taxon>
        <taxon>Magnoliopsida</taxon>
        <taxon>eudicotyledons</taxon>
        <taxon>Gunneridae</taxon>
        <taxon>Pentapetalae</taxon>
        <taxon>asterids</taxon>
        <taxon>campanulids</taxon>
        <taxon>Apiales</taxon>
        <taxon>Apiaceae</taxon>
        <taxon>Apioideae</taxon>
        <taxon>Scandiceae</taxon>
        <taxon>Daucinae</taxon>
        <taxon>Daucus</taxon>
        <taxon>Daucus sect. Daucus</taxon>
    </lineage>
</organism>
<reference evidence="1" key="2">
    <citation type="submission" date="2022-03" db="EMBL/GenBank/DDBJ databases">
        <title>Draft title - Genomic analysis of global carrot germplasm unveils the trajectory of domestication and the origin of high carotenoid orange carrot.</title>
        <authorList>
            <person name="Iorizzo M."/>
            <person name="Ellison S."/>
            <person name="Senalik D."/>
            <person name="Macko-Podgorni A."/>
            <person name="Grzebelus D."/>
            <person name="Bostan H."/>
            <person name="Rolling W."/>
            <person name="Curaba J."/>
            <person name="Simon P."/>
        </authorList>
    </citation>
    <scope>NUCLEOTIDE SEQUENCE</scope>
    <source>
        <tissue evidence="1">Leaf</tissue>
    </source>
</reference>
<accession>A0A161XD67</accession>
<reference evidence="1" key="1">
    <citation type="journal article" date="2016" name="Nat. Genet.">
        <title>A high-quality carrot genome assembly provides new insights into carotenoid accumulation and asterid genome evolution.</title>
        <authorList>
            <person name="Iorizzo M."/>
            <person name="Ellison S."/>
            <person name="Senalik D."/>
            <person name="Zeng P."/>
            <person name="Satapoomin P."/>
            <person name="Huang J."/>
            <person name="Bowman M."/>
            <person name="Iovene M."/>
            <person name="Sanseverino W."/>
            <person name="Cavagnaro P."/>
            <person name="Yildiz M."/>
            <person name="Macko-Podgorni A."/>
            <person name="Moranska E."/>
            <person name="Grzebelus E."/>
            <person name="Grzebelus D."/>
            <person name="Ashrafi H."/>
            <person name="Zheng Z."/>
            <person name="Cheng S."/>
            <person name="Spooner D."/>
            <person name="Van Deynze A."/>
            <person name="Simon P."/>
        </authorList>
    </citation>
    <scope>NUCLEOTIDE SEQUENCE</scope>
    <source>
        <tissue evidence="1">Leaf</tissue>
    </source>
</reference>
<sequence>MHKNKNTNLALSTGFDRPAHYDRSGPYPIKQYHHMKSGKIYSKLWRVEMEIAEKLQKLKIECFGDDQMNAETQSALSGIYKDEKPVRMYYQALEEKNNYFQIPKSSEAFGKLWQEELDFIKKLQKLKLNLVKLDHKKKCFSTDCGTAYVPSSTTDPRAAITLLYTTYKKYSEAAFTRLTTRQKIQWKAVKLHKGRHHGSNSLVKERQVLKKINQAREELEEMSGNSPSEPVTRIYTWRGDILDTKEALTDYIKDTTREVEELRLKQMTYRAYDGGAELEKAATENQIRILERKLENIKQKKLFQTTT</sequence>
<name>A0A161XD67_DAUCS</name>
<dbReference type="AlphaFoldDB" id="A0A161XD67"/>
<dbReference type="Gramene" id="KZM90633">
    <property type="protein sequence ID" value="KZM90633"/>
    <property type="gene ID" value="DCAR_022002"/>
</dbReference>
<dbReference type="Proteomes" id="UP000077755">
    <property type="component" value="Chromosome 6"/>
</dbReference>
<evidence type="ECO:0000313" key="2">
    <source>
        <dbReference type="Proteomes" id="UP000077755"/>
    </source>
</evidence>
<proteinExistence type="predicted"/>
<keyword evidence="2" id="KW-1185">Reference proteome</keyword>
<evidence type="ECO:0000313" key="1">
    <source>
        <dbReference type="EMBL" id="WOH04755.1"/>
    </source>
</evidence>
<dbReference type="EMBL" id="CP093348">
    <property type="protein sequence ID" value="WOH04755.1"/>
    <property type="molecule type" value="Genomic_DNA"/>
</dbReference>
<gene>
    <name evidence="1" type="ORF">DCAR_0624167</name>
</gene>
<protein>
    <submittedName>
        <fullName evidence="1">Uncharacterized protein</fullName>
    </submittedName>
</protein>